<accession>A0A1R2CTU6</accession>
<reference evidence="2 3" key="1">
    <citation type="submission" date="2016-11" db="EMBL/GenBank/DDBJ databases">
        <title>The macronuclear genome of Stentor coeruleus: a giant cell with tiny introns.</title>
        <authorList>
            <person name="Slabodnick M."/>
            <person name="Ruby J.G."/>
            <person name="Reiff S.B."/>
            <person name="Swart E.C."/>
            <person name="Gosai S."/>
            <person name="Prabakaran S."/>
            <person name="Witkowska E."/>
            <person name="Larue G.E."/>
            <person name="Fisher S."/>
            <person name="Freeman R.M."/>
            <person name="Gunawardena J."/>
            <person name="Chu W."/>
            <person name="Stover N.A."/>
            <person name="Gregory B.D."/>
            <person name="Nowacki M."/>
            <person name="Derisi J."/>
            <person name="Roy S.W."/>
            <person name="Marshall W.F."/>
            <person name="Sood P."/>
        </authorList>
    </citation>
    <scope>NUCLEOTIDE SEQUENCE [LARGE SCALE GENOMIC DNA]</scope>
    <source>
        <strain evidence="2">WM001</strain>
    </source>
</reference>
<keyword evidence="1" id="KW-0175">Coiled coil</keyword>
<evidence type="ECO:0000256" key="1">
    <source>
        <dbReference type="SAM" id="Coils"/>
    </source>
</evidence>
<feature type="coiled-coil region" evidence="1">
    <location>
        <begin position="83"/>
        <end position="156"/>
    </location>
</feature>
<organism evidence="2 3">
    <name type="scientific">Stentor coeruleus</name>
    <dbReference type="NCBI Taxonomy" id="5963"/>
    <lineage>
        <taxon>Eukaryota</taxon>
        <taxon>Sar</taxon>
        <taxon>Alveolata</taxon>
        <taxon>Ciliophora</taxon>
        <taxon>Postciliodesmatophora</taxon>
        <taxon>Heterotrichea</taxon>
        <taxon>Heterotrichida</taxon>
        <taxon>Stentoridae</taxon>
        <taxon>Stentor</taxon>
    </lineage>
</organism>
<evidence type="ECO:0000313" key="3">
    <source>
        <dbReference type="Proteomes" id="UP000187209"/>
    </source>
</evidence>
<evidence type="ECO:0000313" key="2">
    <source>
        <dbReference type="EMBL" id="OMJ92393.1"/>
    </source>
</evidence>
<dbReference type="Proteomes" id="UP000187209">
    <property type="component" value="Unassembled WGS sequence"/>
</dbReference>
<name>A0A1R2CTU6_9CILI</name>
<keyword evidence="3" id="KW-1185">Reference proteome</keyword>
<gene>
    <name evidence="2" type="ORF">SteCoe_4836</name>
</gene>
<dbReference type="AlphaFoldDB" id="A0A1R2CTU6"/>
<comment type="caution">
    <text evidence="2">The sequence shown here is derived from an EMBL/GenBank/DDBJ whole genome shotgun (WGS) entry which is preliminary data.</text>
</comment>
<proteinExistence type="predicted"/>
<dbReference type="EMBL" id="MPUH01000062">
    <property type="protein sequence ID" value="OMJ92393.1"/>
    <property type="molecule type" value="Genomic_DNA"/>
</dbReference>
<sequence>MGSLERISEIPERSDLKSMVESLQIALSNHKQHIANEVKDCLYNEISHLINQAFHNFSENYLKTILSLEKGVQLELQNLGFKLQTLENKSSDLLEKIKHLENMFTDKNKIIDQDIRNIYEKNACAQQLITSYKDIIKKLEDNYMLLNNEVVTVKENINSNKQVIISEFNNYLYQIRHEIEMVKLESYSKIQTESAKIQNNFFEFRGYFEQQLAKVGPSNQYEPEVKKDYYREKDLIDYINTGLSKQYEELSKVRSRVEMLEINYKNDADLRKSRNN</sequence>
<protein>
    <submittedName>
        <fullName evidence="2">Uncharacterized protein</fullName>
    </submittedName>
</protein>